<dbReference type="GO" id="GO:0005524">
    <property type="term" value="F:ATP binding"/>
    <property type="evidence" value="ECO:0007669"/>
    <property type="project" value="UniProtKB-KW"/>
</dbReference>
<evidence type="ECO:0000256" key="8">
    <source>
        <dbReference type="ARBA" id="ARBA00023136"/>
    </source>
</evidence>
<accession>A0A9P0A8D2</accession>
<protein>
    <recommendedName>
        <fullName evidence="10">ABC transporter domain-containing protein</fullName>
    </recommendedName>
</protein>
<gene>
    <name evidence="11" type="ORF">BEMITA_LOCUS6764</name>
</gene>
<sequence length="600" mass="66764">MHDFLVLSWKNVTCYAEKPSKNLHSSPIISDVSGIAKSGTLTAVMSPSGAGKTSLLAALNKRSKCHVEGQILLNGCNVDQELMSKISGFVPQKDLSIESLTVQEHLEFMARLKMDRHTSWKELLLIVTNVIEHLSLSHRADTQLSALSGGQRKRLGLANQLLMNPQILFCDEPTTGLDSFSAMNVIKLLRRLANEGKMIICAIHQPTSGVFEKFDSVSLLVSGGKLAYHGEVSTVLDHFKNIGLICPPTFNQAEFLVSTVATLPTEDVNSEQKRVNRIADSFKRSAACAALLNELDAIGFGSKDKCNLQFSDLCKIQPAKLSTQFVWLLWRSYINLRRTSQANFARFCLYALVMLMVSVPYADLQINQTGIQNLQGLLYSAMAEIIFSSAYSVLFTFPEEIPVFLYDVGDNVYSTSAYYTSKVVMMLPRTIIETFLLSSIVFWITGLRGGISGWFEFAIRMIFGAITATSYGACLSATFESINTASLVSVPVDFIGSTFGGLFIQLRSLPFYMAWIKYISMFFYTFELLSIQQWRGVTDIPCSKSVDNVCYTTGEQVLHSYGLQSENNTLDFFGLIVMFCIFHVIGFFSLLRRSQQVAAY</sequence>
<comment type="similarity">
    <text evidence="2">Belongs to the ABC transporter superfamily. ABCG family. Eye pigment precursor importer (TC 3.A.1.204) subfamily.</text>
</comment>
<evidence type="ECO:0000256" key="7">
    <source>
        <dbReference type="ARBA" id="ARBA00022989"/>
    </source>
</evidence>
<evidence type="ECO:0000313" key="12">
    <source>
        <dbReference type="Proteomes" id="UP001152759"/>
    </source>
</evidence>
<dbReference type="Pfam" id="PF01061">
    <property type="entry name" value="ABC2_membrane"/>
    <property type="match status" value="1"/>
</dbReference>
<evidence type="ECO:0000256" key="4">
    <source>
        <dbReference type="ARBA" id="ARBA00022692"/>
    </source>
</evidence>
<dbReference type="InterPro" id="IPR017871">
    <property type="entry name" value="ABC_transporter-like_CS"/>
</dbReference>
<dbReference type="PANTHER" id="PTHR48041">
    <property type="entry name" value="ABC TRANSPORTER G FAMILY MEMBER 28"/>
    <property type="match status" value="1"/>
</dbReference>
<evidence type="ECO:0000256" key="5">
    <source>
        <dbReference type="ARBA" id="ARBA00022741"/>
    </source>
</evidence>
<dbReference type="InterPro" id="IPR003593">
    <property type="entry name" value="AAA+_ATPase"/>
</dbReference>
<dbReference type="GO" id="GO:0016887">
    <property type="term" value="F:ATP hydrolysis activity"/>
    <property type="evidence" value="ECO:0007669"/>
    <property type="project" value="InterPro"/>
</dbReference>
<comment type="subcellular location">
    <subcellularLocation>
        <location evidence="1">Membrane</location>
        <topology evidence="1">Multi-pass membrane protein</topology>
    </subcellularLocation>
</comment>
<feature type="transmembrane region" description="Helical" evidence="9">
    <location>
        <begin position="426"/>
        <end position="445"/>
    </location>
</feature>
<dbReference type="PANTHER" id="PTHR48041:SF139">
    <property type="entry name" value="PROTEIN SCARLET"/>
    <property type="match status" value="1"/>
</dbReference>
<keyword evidence="7 9" id="KW-1133">Transmembrane helix</keyword>
<keyword evidence="6" id="KW-0067">ATP-binding</keyword>
<dbReference type="Gene3D" id="3.40.50.300">
    <property type="entry name" value="P-loop containing nucleotide triphosphate hydrolases"/>
    <property type="match status" value="1"/>
</dbReference>
<keyword evidence="5" id="KW-0547">Nucleotide-binding</keyword>
<dbReference type="GO" id="GO:0005886">
    <property type="term" value="C:plasma membrane"/>
    <property type="evidence" value="ECO:0007669"/>
    <property type="project" value="TreeGrafter"/>
</dbReference>
<dbReference type="PROSITE" id="PS00211">
    <property type="entry name" value="ABC_TRANSPORTER_1"/>
    <property type="match status" value="1"/>
</dbReference>
<dbReference type="GO" id="GO:0140359">
    <property type="term" value="F:ABC-type transporter activity"/>
    <property type="evidence" value="ECO:0007669"/>
    <property type="project" value="InterPro"/>
</dbReference>
<evidence type="ECO:0000256" key="2">
    <source>
        <dbReference type="ARBA" id="ARBA00005814"/>
    </source>
</evidence>
<dbReference type="SUPFAM" id="SSF52540">
    <property type="entry name" value="P-loop containing nucleoside triphosphate hydrolases"/>
    <property type="match status" value="1"/>
</dbReference>
<evidence type="ECO:0000259" key="10">
    <source>
        <dbReference type="PROSITE" id="PS50893"/>
    </source>
</evidence>
<dbReference type="CDD" id="cd03213">
    <property type="entry name" value="ABCG_EPDR"/>
    <property type="match status" value="1"/>
</dbReference>
<feature type="domain" description="ABC transporter" evidence="10">
    <location>
        <begin position="7"/>
        <end position="248"/>
    </location>
</feature>
<dbReference type="PROSITE" id="PS50893">
    <property type="entry name" value="ABC_TRANSPORTER_2"/>
    <property type="match status" value="1"/>
</dbReference>
<name>A0A9P0A8D2_BEMTA</name>
<dbReference type="InterPro" id="IPR013525">
    <property type="entry name" value="ABC2_TM"/>
</dbReference>
<feature type="transmembrane region" description="Helical" evidence="9">
    <location>
        <begin position="376"/>
        <end position="397"/>
    </location>
</feature>
<dbReference type="InterPro" id="IPR027417">
    <property type="entry name" value="P-loop_NTPase"/>
</dbReference>
<keyword evidence="3" id="KW-0813">Transport</keyword>
<keyword evidence="4 9" id="KW-0812">Transmembrane</keyword>
<evidence type="ECO:0000256" key="6">
    <source>
        <dbReference type="ARBA" id="ARBA00022840"/>
    </source>
</evidence>
<dbReference type="GO" id="GO:0030659">
    <property type="term" value="C:cytoplasmic vesicle membrane"/>
    <property type="evidence" value="ECO:0007669"/>
    <property type="project" value="TreeGrafter"/>
</dbReference>
<dbReference type="SMART" id="SM00382">
    <property type="entry name" value="AAA"/>
    <property type="match status" value="1"/>
</dbReference>
<evidence type="ECO:0000256" key="9">
    <source>
        <dbReference type="SAM" id="Phobius"/>
    </source>
</evidence>
<keyword evidence="8 9" id="KW-0472">Membrane</keyword>
<dbReference type="Pfam" id="PF00005">
    <property type="entry name" value="ABC_tran"/>
    <property type="match status" value="1"/>
</dbReference>
<proteinExistence type="inferred from homology"/>
<reference evidence="11" key="1">
    <citation type="submission" date="2021-12" db="EMBL/GenBank/DDBJ databases">
        <authorList>
            <person name="King R."/>
        </authorList>
    </citation>
    <scope>NUCLEOTIDE SEQUENCE</scope>
</reference>
<keyword evidence="12" id="KW-1185">Reference proteome</keyword>
<evidence type="ECO:0000256" key="3">
    <source>
        <dbReference type="ARBA" id="ARBA00022448"/>
    </source>
</evidence>
<feature type="transmembrane region" description="Helical" evidence="9">
    <location>
        <begin position="457"/>
        <end position="479"/>
    </location>
</feature>
<evidence type="ECO:0000313" key="11">
    <source>
        <dbReference type="EMBL" id="CAH0387793.1"/>
    </source>
</evidence>
<dbReference type="Proteomes" id="UP001152759">
    <property type="component" value="Chromosome 3"/>
</dbReference>
<dbReference type="InterPro" id="IPR043926">
    <property type="entry name" value="ABCG_dom"/>
</dbReference>
<evidence type="ECO:0000256" key="1">
    <source>
        <dbReference type="ARBA" id="ARBA00004141"/>
    </source>
</evidence>
<dbReference type="InterPro" id="IPR003439">
    <property type="entry name" value="ABC_transporter-like_ATP-bd"/>
</dbReference>
<feature type="transmembrane region" description="Helical" evidence="9">
    <location>
        <begin position="344"/>
        <end position="364"/>
    </location>
</feature>
<dbReference type="AlphaFoldDB" id="A0A9P0A8D2"/>
<dbReference type="InterPro" id="IPR050352">
    <property type="entry name" value="ABCG_transporters"/>
</dbReference>
<organism evidence="11 12">
    <name type="scientific">Bemisia tabaci</name>
    <name type="common">Sweetpotato whitefly</name>
    <name type="synonym">Aleurodes tabaci</name>
    <dbReference type="NCBI Taxonomy" id="7038"/>
    <lineage>
        <taxon>Eukaryota</taxon>
        <taxon>Metazoa</taxon>
        <taxon>Ecdysozoa</taxon>
        <taxon>Arthropoda</taxon>
        <taxon>Hexapoda</taxon>
        <taxon>Insecta</taxon>
        <taxon>Pterygota</taxon>
        <taxon>Neoptera</taxon>
        <taxon>Paraneoptera</taxon>
        <taxon>Hemiptera</taxon>
        <taxon>Sternorrhyncha</taxon>
        <taxon>Aleyrodoidea</taxon>
        <taxon>Aleyrodidae</taxon>
        <taxon>Aleyrodinae</taxon>
        <taxon>Bemisia</taxon>
    </lineage>
</organism>
<dbReference type="OrthoDB" id="66620at2759"/>
<feature type="transmembrane region" description="Helical" evidence="9">
    <location>
        <begin position="572"/>
        <end position="591"/>
    </location>
</feature>
<dbReference type="EMBL" id="OU963864">
    <property type="protein sequence ID" value="CAH0387793.1"/>
    <property type="molecule type" value="Genomic_DNA"/>
</dbReference>
<dbReference type="Pfam" id="PF19055">
    <property type="entry name" value="ABC2_membrane_7"/>
    <property type="match status" value="1"/>
</dbReference>